<organism evidence="2 3">
    <name type="scientific">Petromyces alliaceus</name>
    <name type="common">Aspergillus alliaceus</name>
    <dbReference type="NCBI Taxonomy" id="209559"/>
    <lineage>
        <taxon>Eukaryota</taxon>
        <taxon>Fungi</taxon>
        <taxon>Dikarya</taxon>
        <taxon>Ascomycota</taxon>
        <taxon>Pezizomycotina</taxon>
        <taxon>Eurotiomycetes</taxon>
        <taxon>Eurotiomycetidae</taxon>
        <taxon>Eurotiales</taxon>
        <taxon>Aspergillaceae</taxon>
        <taxon>Aspergillus</taxon>
        <taxon>Aspergillus subgen. Circumdati</taxon>
    </lineage>
</organism>
<evidence type="ECO:0000313" key="3">
    <source>
        <dbReference type="Proteomes" id="UP000541154"/>
    </source>
</evidence>
<accession>A0A8H6E9R1</accession>
<gene>
    <name evidence="2" type="ORF">ETB97_009301</name>
</gene>
<evidence type="ECO:0000313" key="2">
    <source>
        <dbReference type="EMBL" id="KAF5863838.1"/>
    </source>
</evidence>
<proteinExistence type="predicted"/>
<dbReference type="AlphaFoldDB" id="A0A8H6E9R1"/>
<dbReference type="EMBL" id="SPNV01000044">
    <property type="protein sequence ID" value="KAF5863838.1"/>
    <property type="molecule type" value="Genomic_DNA"/>
</dbReference>
<feature type="region of interest" description="Disordered" evidence="1">
    <location>
        <begin position="1"/>
        <end position="31"/>
    </location>
</feature>
<sequence>MDRPQKPKVGRQNGNQTRFKETPLPTHGKFDDSQILEQDQPDFILDEMGSELGYSAGIAERKECGQPELVANNNQNRDCLFTQATATSSTVLFELCRNSEQVKSTRSDGVLDPSEIFRQVSTFCQVLLSYIGNLQTAATWSHEMHIVARSVITTMSTAIYLYRDNTELHGPSHLTNLTEPRKELALGD</sequence>
<name>A0A8H6E9R1_PETAA</name>
<comment type="caution">
    <text evidence="2">The sequence shown here is derived from an EMBL/GenBank/DDBJ whole genome shotgun (WGS) entry which is preliminary data.</text>
</comment>
<dbReference type="Proteomes" id="UP000541154">
    <property type="component" value="Unassembled WGS sequence"/>
</dbReference>
<protein>
    <submittedName>
        <fullName evidence="2">Uncharacterized protein</fullName>
    </submittedName>
</protein>
<evidence type="ECO:0000256" key="1">
    <source>
        <dbReference type="SAM" id="MobiDB-lite"/>
    </source>
</evidence>
<reference evidence="2 3" key="1">
    <citation type="submission" date="2019-04" db="EMBL/GenBank/DDBJ databases">
        <title>Aspergillus burnettii sp. nov., novel species from soil in southeast Queensland.</title>
        <authorList>
            <person name="Gilchrist C.L.M."/>
            <person name="Pitt J.I."/>
            <person name="Lange L."/>
            <person name="Lacey H.J."/>
            <person name="Vuong D."/>
            <person name="Midgley D.J."/>
            <person name="Greenfield P."/>
            <person name="Bradbury M."/>
            <person name="Lacey E."/>
            <person name="Busk P.K."/>
            <person name="Pilgaard B."/>
            <person name="Chooi Y.H."/>
            <person name="Piggott A.M."/>
        </authorList>
    </citation>
    <scope>NUCLEOTIDE SEQUENCE [LARGE SCALE GENOMIC DNA]</scope>
    <source>
        <strain evidence="2 3">FRR 5400</strain>
    </source>
</reference>
<keyword evidence="3" id="KW-1185">Reference proteome</keyword>